<evidence type="ECO:0000259" key="6">
    <source>
        <dbReference type="PROSITE" id="PS51821"/>
    </source>
</evidence>
<dbReference type="GO" id="GO:0005634">
    <property type="term" value="C:nucleus"/>
    <property type="evidence" value="ECO:0007669"/>
    <property type="project" value="UniProtKB-SubCell"/>
</dbReference>
<dbReference type="GO" id="GO:0030435">
    <property type="term" value="P:sporulation resulting in formation of a cellular spore"/>
    <property type="evidence" value="ECO:0007669"/>
    <property type="project" value="UniProtKB-KW"/>
</dbReference>
<reference evidence="7" key="1">
    <citation type="submission" date="2020-01" db="EMBL/GenBank/DDBJ databases">
        <authorList>
            <consortium name="DOE Joint Genome Institute"/>
            <person name="Haridas S."/>
            <person name="Albert R."/>
            <person name="Binder M."/>
            <person name="Bloem J."/>
            <person name="Labutti K."/>
            <person name="Salamov A."/>
            <person name="Andreopoulos B."/>
            <person name="Baker S.E."/>
            <person name="Barry K."/>
            <person name="Bills G."/>
            <person name="Bluhm B.H."/>
            <person name="Cannon C."/>
            <person name="Castanera R."/>
            <person name="Culley D.E."/>
            <person name="Daum C."/>
            <person name="Ezra D."/>
            <person name="Gonzalez J.B."/>
            <person name="Henrissat B."/>
            <person name="Kuo A."/>
            <person name="Liang C."/>
            <person name="Lipzen A."/>
            <person name="Lutzoni F."/>
            <person name="Magnuson J."/>
            <person name="Mondo S."/>
            <person name="Nolan M."/>
            <person name="Ohm R."/>
            <person name="Pangilinan J."/>
            <person name="Park H.-J."/>
            <person name="Ramirez L."/>
            <person name="Alfaro M."/>
            <person name="Sun H."/>
            <person name="Tritt A."/>
            <person name="Yoshinaga Y."/>
            <person name="Zwiers L.-H."/>
            <person name="Turgeon B.G."/>
            <person name="Goodwin S.B."/>
            <person name="Spatafora J.W."/>
            <person name="Crous P.W."/>
            <person name="Grigoriev I.V."/>
        </authorList>
    </citation>
    <scope>NUCLEOTIDE SEQUENCE</scope>
    <source>
        <strain evidence="7">CBS 394.84</strain>
    </source>
</reference>
<comment type="subcellular location">
    <subcellularLocation>
        <location evidence="1">Nucleus</location>
    </subcellularLocation>
</comment>
<dbReference type="Pfam" id="PF11754">
    <property type="entry name" value="Velvet"/>
    <property type="match status" value="1"/>
</dbReference>
<dbReference type="OrthoDB" id="5599552at2759"/>
<dbReference type="Proteomes" id="UP000800039">
    <property type="component" value="Unassembled WGS sequence"/>
</dbReference>
<feature type="domain" description="Velvet" evidence="6">
    <location>
        <begin position="6"/>
        <end position="178"/>
    </location>
</feature>
<keyword evidence="5" id="KW-0539">Nucleus</keyword>
<gene>
    <name evidence="7" type="ORF">K460DRAFT_239674</name>
</gene>
<comment type="caution">
    <text evidence="7">The sequence shown here is derived from an EMBL/GenBank/DDBJ whole genome shotgun (WGS) entry which is preliminary data.</text>
</comment>
<dbReference type="InterPro" id="IPR037525">
    <property type="entry name" value="Velvet_dom"/>
</dbReference>
<dbReference type="InterPro" id="IPR021740">
    <property type="entry name" value="Velvet"/>
</dbReference>
<keyword evidence="2" id="KW-0749">Sporulation</keyword>
<keyword evidence="8" id="KW-1185">Reference proteome</keyword>
<feature type="non-terminal residue" evidence="7">
    <location>
        <position position="1"/>
    </location>
</feature>
<evidence type="ECO:0000256" key="3">
    <source>
        <dbReference type="ARBA" id="ARBA00023015"/>
    </source>
</evidence>
<dbReference type="RefSeq" id="XP_040787959.1">
    <property type="nucleotide sequence ID" value="XM_040927307.1"/>
</dbReference>
<dbReference type="Gene3D" id="2.60.40.3960">
    <property type="entry name" value="Velvet domain"/>
    <property type="match status" value="1"/>
</dbReference>
<accession>A0A9P4GHP4</accession>
<feature type="non-terminal residue" evidence="7">
    <location>
        <position position="194"/>
    </location>
</feature>
<evidence type="ECO:0000256" key="5">
    <source>
        <dbReference type="ARBA" id="ARBA00023242"/>
    </source>
</evidence>
<proteinExistence type="predicted"/>
<keyword evidence="3" id="KW-0805">Transcription regulation</keyword>
<evidence type="ECO:0000256" key="1">
    <source>
        <dbReference type="ARBA" id="ARBA00004123"/>
    </source>
</evidence>
<sequence length="194" mass="22101">PTVGPLRPGTCQLYFRQQPHEALVSLQGKEKVRKPVDPPPILELVVNARIDPQQQFLQNPYLFACATLYKPDKDEPCEMSTEKSLVGTLVSSLHRLKDISNKDGGFFVFGDISVRTVGTFRLCFTLYEFHQDSYEVQYLASTISDKFKVLAAKDFKGLEESTYLSRAFSDQGVRLRLRKEARSMAHKRSYTSDQ</sequence>
<dbReference type="GeneID" id="63844560"/>
<evidence type="ECO:0000256" key="4">
    <source>
        <dbReference type="ARBA" id="ARBA00023163"/>
    </source>
</evidence>
<organism evidence="7 8">
    <name type="scientific">Cucurbitaria berberidis CBS 394.84</name>
    <dbReference type="NCBI Taxonomy" id="1168544"/>
    <lineage>
        <taxon>Eukaryota</taxon>
        <taxon>Fungi</taxon>
        <taxon>Dikarya</taxon>
        <taxon>Ascomycota</taxon>
        <taxon>Pezizomycotina</taxon>
        <taxon>Dothideomycetes</taxon>
        <taxon>Pleosporomycetidae</taxon>
        <taxon>Pleosporales</taxon>
        <taxon>Pleosporineae</taxon>
        <taxon>Cucurbitariaceae</taxon>
        <taxon>Cucurbitaria</taxon>
    </lineage>
</organism>
<dbReference type="EMBL" id="ML976616">
    <property type="protein sequence ID" value="KAF1845396.1"/>
    <property type="molecule type" value="Genomic_DNA"/>
</dbReference>
<protein>
    <recommendedName>
        <fullName evidence="6">Velvet domain-containing protein</fullName>
    </recommendedName>
</protein>
<evidence type="ECO:0000256" key="2">
    <source>
        <dbReference type="ARBA" id="ARBA00022969"/>
    </source>
</evidence>
<dbReference type="PANTHER" id="PTHR33572:SF18">
    <property type="entry name" value="SPORE DEVELOPMENT REGULATOR VOSA"/>
    <property type="match status" value="1"/>
</dbReference>
<dbReference type="PROSITE" id="PS51821">
    <property type="entry name" value="VELVET"/>
    <property type="match status" value="1"/>
</dbReference>
<dbReference type="PANTHER" id="PTHR33572">
    <property type="entry name" value="SPORE DEVELOPMENT REGULATOR VOSA"/>
    <property type="match status" value="1"/>
</dbReference>
<dbReference type="AlphaFoldDB" id="A0A9P4GHP4"/>
<dbReference type="InterPro" id="IPR038491">
    <property type="entry name" value="Velvet_dom_sf"/>
</dbReference>
<evidence type="ECO:0000313" key="8">
    <source>
        <dbReference type="Proteomes" id="UP000800039"/>
    </source>
</evidence>
<evidence type="ECO:0000313" key="7">
    <source>
        <dbReference type="EMBL" id="KAF1845396.1"/>
    </source>
</evidence>
<keyword evidence="4" id="KW-0804">Transcription</keyword>
<name>A0A9P4GHP4_9PLEO</name>